<dbReference type="Pfam" id="PF02945">
    <property type="entry name" value="Endonuclease_7"/>
    <property type="match status" value="1"/>
</dbReference>
<evidence type="ECO:0000313" key="1">
    <source>
        <dbReference type="EMBL" id="KKL46762.1"/>
    </source>
</evidence>
<feature type="non-terminal residue" evidence="1">
    <location>
        <position position="1"/>
    </location>
</feature>
<protein>
    <recommendedName>
        <fullName evidence="2">Recombination endonuclease VII</fullName>
    </recommendedName>
</protein>
<organism evidence="1">
    <name type="scientific">marine sediment metagenome</name>
    <dbReference type="NCBI Taxonomy" id="412755"/>
    <lineage>
        <taxon>unclassified sequences</taxon>
        <taxon>metagenomes</taxon>
        <taxon>ecological metagenomes</taxon>
    </lineage>
</organism>
<dbReference type="InterPro" id="IPR038563">
    <property type="entry name" value="Endonuclease_7_sf"/>
</dbReference>
<dbReference type="InterPro" id="IPR004211">
    <property type="entry name" value="Endonuclease_7"/>
</dbReference>
<reference evidence="1" key="1">
    <citation type="journal article" date="2015" name="Nature">
        <title>Complex archaea that bridge the gap between prokaryotes and eukaryotes.</title>
        <authorList>
            <person name="Spang A."/>
            <person name="Saw J.H."/>
            <person name="Jorgensen S.L."/>
            <person name="Zaremba-Niedzwiedzka K."/>
            <person name="Martijn J."/>
            <person name="Lind A.E."/>
            <person name="van Eijk R."/>
            <person name="Schleper C."/>
            <person name="Guy L."/>
            <person name="Ettema T.J."/>
        </authorList>
    </citation>
    <scope>NUCLEOTIDE SEQUENCE</scope>
</reference>
<accession>A0A0F9F6U1</accession>
<sequence length="180" mass="20547">ARLLRASLCHSLSKEVKLMAQTALCDSCGEVRTMSSMWEGICVQCAPGYAKEVQDRIDKNNERIDTDPRPSRVRTTPTFNQAEYQRDYYLRTKYGLTLDQYNEILVLQEGVCAICGNPEHSLDRRGFTKPLFVDHDHGTKKVRGLLCSKCNTALGYFEQDITRIQIAIQYLEDPPGRRVL</sequence>
<evidence type="ECO:0008006" key="2">
    <source>
        <dbReference type="Google" id="ProtNLM"/>
    </source>
</evidence>
<dbReference type="AlphaFoldDB" id="A0A0F9F6U1"/>
<name>A0A0F9F6U1_9ZZZZ</name>
<dbReference type="EMBL" id="LAZR01033917">
    <property type="protein sequence ID" value="KKL46762.1"/>
    <property type="molecule type" value="Genomic_DNA"/>
</dbReference>
<dbReference type="SUPFAM" id="SSF54060">
    <property type="entry name" value="His-Me finger endonucleases"/>
    <property type="match status" value="1"/>
</dbReference>
<comment type="caution">
    <text evidence="1">The sequence shown here is derived from an EMBL/GenBank/DDBJ whole genome shotgun (WGS) entry which is preliminary data.</text>
</comment>
<gene>
    <name evidence="1" type="ORF">LCGC14_2342370</name>
</gene>
<proteinExistence type="predicted"/>
<dbReference type="InterPro" id="IPR044925">
    <property type="entry name" value="His-Me_finger_sf"/>
</dbReference>
<dbReference type="Gene3D" id="3.40.1800.10">
    <property type="entry name" value="His-Me finger endonucleases"/>
    <property type="match status" value="1"/>
</dbReference>